<feature type="transmembrane region" description="Helical" evidence="2">
    <location>
        <begin position="67"/>
        <end position="85"/>
    </location>
</feature>
<dbReference type="InterPro" id="IPR011250">
    <property type="entry name" value="OMP/PagP_B-barrel"/>
</dbReference>
<evidence type="ECO:0000256" key="2">
    <source>
        <dbReference type="SAM" id="Phobius"/>
    </source>
</evidence>
<feature type="compositionally biased region" description="Polar residues" evidence="1">
    <location>
        <begin position="182"/>
        <end position="195"/>
    </location>
</feature>
<reference evidence="4 5" key="1">
    <citation type="submission" date="2018-04" db="EMBL/GenBank/DDBJ databases">
        <title>Chryseobacterium oncorhynchi 701B-08T from rainbow trout, and Chryseobacterium viscerum 687B-08T from diseased fish.</title>
        <authorList>
            <person name="Jeong J.-J."/>
            <person name="Lee Y.J."/>
            <person name="Pathiraja D."/>
            <person name="Park B."/>
            <person name="Choi I.-G."/>
            <person name="Kim K.D."/>
        </authorList>
    </citation>
    <scope>NUCLEOTIDE SEQUENCE [LARGE SCALE GENOMIC DNA]</scope>
    <source>
        <strain evidence="4 5">687B-08</strain>
    </source>
</reference>
<dbReference type="Pfam" id="PF13568">
    <property type="entry name" value="OMP_b-brl_2"/>
    <property type="match status" value="1"/>
</dbReference>
<comment type="caution">
    <text evidence="4">The sequence shown here is derived from an EMBL/GenBank/DDBJ whole genome shotgun (WGS) entry which is preliminary data.</text>
</comment>
<evidence type="ECO:0000313" key="4">
    <source>
        <dbReference type="EMBL" id="PWN65591.1"/>
    </source>
</evidence>
<dbReference type="AlphaFoldDB" id="A0A316WVP9"/>
<accession>A0A316WVP9</accession>
<evidence type="ECO:0000313" key="5">
    <source>
        <dbReference type="Proteomes" id="UP000236413"/>
    </source>
</evidence>
<evidence type="ECO:0000256" key="1">
    <source>
        <dbReference type="SAM" id="MobiDB-lite"/>
    </source>
</evidence>
<feature type="region of interest" description="Disordered" evidence="1">
    <location>
        <begin position="182"/>
        <end position="236"/>
    </location>
</feature>
<evidence type="ECO:0000259" key="3">
    <source>
        <dbReference type="Pfam" id="PF13568"/>
    </source>
</evidence>
<feature type="compositionally biased region" description="Basic and acidic residues" evidence="1">
    <location>
        <begin position="216"/>
        <end position="236"/>
    </location>
</feature>
<feature type="compositionally biased region" description="Basic and acidic residues" evidence="1">
    <location>
        <begin position="94"/>
        <end position="110"/>
    </location>
</feature>
<feature type="domain" description="Outer membrane protein beta-barrel" evidence="3">
    <location>
        <begin position="299"/>
        <end position="423"/>
    </location>
</feature>
<dbReference type="SUPFAM" id="SSF56925">
    <property type="entry name" value="OMPA-like"/>
    <property type="match status" value="1"/>
</dbReference>
<dbReference type="Proteomes" id="UP000236413">
    <property type="component" value="Unassembled WGS sequence"/>
</dbReference>
<feature type="compositionally biased region" description="Polar residues" evidence="1">
    <location>
        <begin position="111"/>
        <end position="128"/>
    </location>
</feature>
<sequence>MNNEWLNNLRSRMDDHEEDVPEGLWDDIKDELFSGEEKNSIPGFIPEIHEGGVKKKEKIAGAGRKSLFYRIGGIAAAIALLFLLTKIGPQNDTDTEKTLSQKPEDVEKAKGSNSLKPIETESISSSEVKSGPDAFLADNMLDAKVPQKILTQRYSNSREGNEAGNNQNVQDLFRLSTGAESFQQENKMAQKTAPTEDTVKEAVGEKETDATPFQQEKPKEVYAENAKRNTGKSRDKKSWMLSMLTGNVASNSAEQQFPGYASMTGKAMNVEQLWSTAEYNDDPLTAIFLANQSQPVEARIRHKIPVTFGLSLYYNLGKRWGIGTGLNYTKLASELHSGSDNNYIKGDQTVHYIGIPVQVNYNVIQKGRFTGYVTGGALIEKPVSGSITTTYVVNDEIKESSKESLDHKPLQFSVNTAVGFQLKIIDKVGVYAEPGIGYHFKEEEAPNTIYKEKPLHFNMKFGIRVLLD</sequence>
<dbReference type="Gene3D" id="2.40.160.20">
    <property type="match status" value="1"/>
</dbReference>
<gene>
    <name evidence="4" type="ORF">C1634_002285</name>
</gene>
<dbReference type="EMBL" id="PPEG02000001">
    <property type="protein sequence ID" value="PWN65591.1"/>
    <property type="molecule type" value="Genomic_DNA"/>
</dbReference>
<proteinExistence type="predicted"/>
<dbReference type="InterPro" id="IPR025665">
    <property type="entry name" value="Beta-barrel_OMP_2"/>
</dbReference>
<dbReference type="RefSeq" id="WP_103231159.1">
    <property type="nucleotide sequence ID" value="NZ_PPEG02000001.1"/>
</dbReference>
<keyword evidence="2" id="KW-0812">Transmembrane</keyword>
<organism evidence="4 5">
    <name type="scientific">Chryseobacterium viscerum</name>
    <dbReference type="NCBI Taxonomy" id="1037377"/>
    <lineage>
        <taxon>Bacteria</taxon>
        <taxon>Pseudomonadati</taxon>
        <taxon>Bacteroidota</taxon>
        <taxon>Flavobacteriia</taxon>
        <taxon>Flavobacteriales</taxon>
        <taxon>Weeksellaceae</taxon>
        <taxon>Chryseobacterium group</taxon>
        <taxon>Chryseobacterium</taxon>
    </lineage>
</organism>
<keyword evidence="2" id="KW-1133">Transmembrane helix</keyword>
<protein>
    <submittedName>
        <fullName evidence="4">PorT family protein</fullName>
    </submittedName>
</protein>
<feature type="compositionally biased region" description="Basic and acidic residues" evidence="1">
    <location>
        <begin position="197"/>
        <end position="209"/>
    </location>
</feature>
<feature type="region of interest" description="Disordered" evidence="1">
    <location>
        <begin position="93"/>
        <end position="131"/>
    </location>
</feature>
<keyword evidence="2" id="KW-0472">Membrane</keyword>
<name>A0A316WVP9_9FLAO</name>